<evidence type="ECO:0000259" key="15">
    <source>
        <dbReference type="PROSITE" id="PS51194"/>
    </source>
</evidence>
<dbReference type="SUPFAM" id="SSF52540">
    <property type="entry name" value="P-loop containing nucleoside triphosphate hydrolases"/>
    <property type="match status" value="1"/>
</dbReference>
<evidence type="ECO:0000256" key="3">
    <source>
        <dbReference type="ARBA" id="ARBA00022723"/>
    </source>
</evidence>
<dbReference type="EMBL" id="CP000393">
    <property type="protein sequence ID" value="ABG52083.1"/>
    <property type="molecule type" value="Genomic_DNA"/>
</dbReference>
<evidence type="ECO:0000256" key="7">
    <source>
        <dbReference type="ARBA" id="ARBA00022833"/>
    </source>
</evidence>
<dbReference type="GO" id="GO:0008270">
    <property type="term" value="F:zinc ion binding"/>
    <property type="evidence" value="ECO:0007669"/>
    <property type="project" value="UniProtKB-UniRule"/>
</dbReference>
<sequence>MSYSVPKISKPVLAEPGSSYNSHSPELQKLVEVLVDVPVKTSTENAEESVQILSKSVLAEPGSSYNNHSPELQELVEVLVDVPFQTSTDDAEEEEKLFTYKIPPELDIQPGDIVIVPFGRQQVGGIAIRKTSKLPEGLSSDRLKNISDIITKGFFPATYWQLLEKVAIYYQTPLIKVIRAALPPGLLKGSQRRIRIIEAAIPTGGEIFLNANAQKILEILQNSKTKDYTWKYIQRQVKGAERGLKDLLQRGWVESYLEPPSPPKPKLRQAVTLVAQTPPKDLTPRQQEVMEVLRQSGGEMWLTELLNTCKTTTSVVKKLEEKGYAVIQEQEILRREQGRGNTRDEIKMLTSYQTEALTTITKIQEFAQVLLHGVTGSGKTEVYLQAIAPILENGKSALVLVPEIGLTPQLTDRFRARFGKKVYVYHSALSAGERYDTWRNMTWGIPQIIIGTRSAIFAPLPKLGLIVLDEEHDNSFKQDRPAPCYHARTVAKWRAELENCPLILGSATPSLESWLETRKYYQDKKIQASPYLLENIDKNVSPTGNTQNLTPNTYYLSLPERIHSRPMPPVEIVDMRQQLRQGNRTMFSYPLQEALQELQETKQQGILFIHRRGYSTFVSCRSCGHVMECPHCDVSLSYHYTHEGATELLRCHYCNYNELQPQRCPKCGSPFFKFFGSGTQKVAQELTRQFPGLRYIRYDSDTTRKKDAHRNLLNQFANGEADLLIGTQMLTKGLDLAQVTLVGVVSADGLLHFSDYRANERTFQTLLQVAGRAGRGDNPGRVIIQTYTPEHPVIQAVQRNDYESFVETELQGRAELHYPPYGRLILLRLSSYDPTEVAVTAQELASVLREKEGKEKYDLLGPAPAPIARIANRYRWQILLKLLSGYENVPDLTQLSNFCRPGVSLTVDVDPMNL</sequence>
<keyword evidence="1 12" id="KW-0639">Primosome</keyword>
<dbReference type="Gene3D" id="3.40.1440.60">
    <property type="entry name" value="PriA, 3(prime) DNA-binding domain"/>
    <property type="match status" value="1"/>
</dbReference>
<dbReference type="FunFam" id="3.40.50.300:FF:000489">
    <property type="entry name" value="Primosome assembly protein PriA"/>
    <property type="match status" value="1"/>
</dbReference>
<proteinExistence type="inferred from homology"/>
<keyword evidence="2 12" id="KW-0235">DNA replication</keyword>
<evidence type="ECO:0000256" key="11">
    <source>
        <dbReference type="ARBA" id="ARBA00048988"/>
    </source>
</evidence>
<keyword evidence="8 12" id="KW-0067">ATP-binding</keyword>
<dbReference type="GO" id="GO:0016887">
    <property type="term" value="F:ATP hydrolysis activity"/>
    <property type="evidence" value="ECO:0007669"/>
    <property type="project" value="RHEA"/>
</dbReference>
<evidence type="ECO:0000259" key="14">
    <source>
        <dbReference type="PROSITE" id="PS51192"/>
    </source>
</evidence>
<keyword evidence="7 12" id="KW-0862">Zinc</keyword>
<dbReference type="KEGG" id="ter:Tery_2915"/>
<dbReference type="InterPro" id="IPR014001">
    <property type="entry name" value="Helicase_ATP-bd"/>
</dbReference>
<dbReference type="PROSITE" id="PS51192">
    <property type="entry name" value="HELICASE_ATP_BIND_1"/>
    <property type="match status" value="1"/>
</dbReference>
<dbReference type="GO" id="GO:0006269">
    <property type="term" value="P:DNA replication, synthesis of primer"/>
    <property type="evidence" value="ECO:0007669"/>
    <property type="project" value="UniProtKB-KW"/>
</dbReference>
<comment type="catalytic activity">
    <reaction evidence="12">
        <text>Couples ATP hydrolysis with the unwinding of duplex DNA by translocating in the 3'-5' direction.</text>
        <dbReference type="EC" id="5.6.2.4"/>
    </reaction>
</comment>
<organism evidence="16">
    <name type="scientific">Trichodesmium erythraeum (strain IMS101)</name>
    <dbReference type="NCBI Taxonomy" id="203124"/>
    <lineage>
        <taxon>Bacteria</taxon>
        <taxon>Bacillati</taxon>
        <taxon>Cyanobacteriota</taxon>
        <taxon>Cyanophyceae</taxon>
        <taxon>Oscillatoriophycideae</taxon>
        <taxon>Oscillatoriales</taxon>
        <taxon>Microcoleaceae</taxon>
        <taxon>Trichodesmium</taxon>
    </lineage>
</organism>
<keyword evidence="5 12" id="KW-0378">Hydrolase</keyword>
<dbReference type="EC" id="5.6.2.4" evidence="12"/>
<feature type="binding site" evidence="12">
    <location>
        <position position="667"/>
    </location>
    <ligand>
        <name>Zn(2+)</name>
        <dbReference type="ChEBI" id="CHEBI:29105"/>
        <label>1</label>
    </ligand>
</feature>
<keyword evidence="10 12" id="KW-0413">Isomerase</keyword>
<dbReference type="RefSeq" id="WP_011612442.1">
    <property type="nucleotide sequence ID" value="NC_008312.1"/>
</dbReference>
<dbReference type="Pfam" id="PF18074">
    <property type="entry name" value="PriA_C"/>
    <property type="match status" value="1"/>
</dbReference>
<reference evidence="16" key="1">
    <citation type="submission" date="2006-06" db="EMBL/GenBank/DDBJ databases">
        <title>Complete sequence of Trichodesmium erythraeum IMS101.</title>
        <authorList>
            <consortium name="US DOE Joint Genome Institute"/>
            <person name="Copeland A."/>
            <person name="Lucas S."/>
            <person name="Lapidus A."/>
            <person name="Barry K."/>
            <person name="Detter J.C."/>
            <person name="Glavina del Rio T."/>
            <person name="Hammon N."/>
            <person name="Israni S."/>
            <person name="Dalin E."/>
            <person name="Tice H."/>
            <person name="Pitluck S."/>
            <person name="Kiss H."/>
            <person name="Munk A.C."/>
            <person name="Brettin T."/>
            <person name="Bruce D."/>
            <person name="Han C."/>
            <person name="Tapia R."/>
            <person name="Gilna P."/>
            <person name="Schmutz J."/>
            <person name="Larimer F."/>
            <person name="Land M."/>
            <person name="Hauser L."/>
            <person name="Kyrpides N."/>
            <person name="Kim E."/>
            <person name="Richardson P."/>
        </authorList>
    </citation>
    <scope>NUCLEOTIDE SEQUENCE [LARGE SCALE GENOMIC DNA]</scope>
    <source>
        <strain evidence="16">IMS101</strain>
    </source>
</reference>
<evidence type="ECO:0000256" key="6">
    <source>
        <dbReference type="ARBA" id="ARBA00022806"/>
    </source>
</evidence>
<feature type="binding site" evidence="12">
    <location>
        <position position="629"/>
    </location>
    <ligand>
        <name>Zn(2+)</name>
        <dbReference type="ChEBI" id="CHEBI:29105"/>
        <label>2</label>
    </ligand>
</feature>
<feature type="binding site" evidence="12">
    <location>
        <position position="623"/>
    </location>
    <ligand>
        <name>Zn(2+)</name>
        <dbReference type="ChEBI" id="CHEBI:29105"/>
        <label>1</label>
    </ligand>
</feature>
<comment type="function">
    <text evidence="12">Initiates the restart of stalled replication forks, which reloads the replicative helicase on sites other than the origin of replication. Recognizes and binds to abandoned replication forks and remodels them to uncover a helicase loading site. Promotes assembly of the primosome at these replication forks.</text>
</comment>
<evidence type="ECO:0000256" key="12">
    <source>
        <dbReference type="HAMAP-Rule" id="MF_00983"/>
    </source>
</evidence>
<dbReference type="InterPro" id="IPR041236">
    <property type="entry name" value="PriA_C"/>
</dbReference>
<dbReference type="InterPro" id="IPR042115">
    <property type="entry name" value="PriA_3primeBD_sf"/>
</dbReference>
<keyword evidence="6 12" id="KW-0347">Helicase</keyword>
<evidence type="ECO:0000256" key="2">
    <source>
        <dbReference type="ARBA" id="ARBA00022705"/>
    </source>
</evidence>
<comment type="similarity">
    <text evidence="12">Belongs to the helicase family. PriA subfamily.</text>
</comment>
<feature type="binding site" evidence="12">
    <location>
        <position position="654"/>
    </location>
    <ligand>
        <name>Zn(2+)</name>
        <dbReference type="ChEBI" id="CHEBI:29105"/>
        <label>2</label>
    </ligand>
</feature>
<evidence type="ECO:0000256" key="1">
    <source>
        <dbReference type="ARBA" id="ARBA00022515"/>
    </source>
</evidence>
<dbReference type="InterPro" id="IPR005259">
    <property type="entry name" value="PriA"/>
</dbReference>
<dbReference type="PANTHER" id="PTHR30580">
    <property type="entry name" value="PRIMOSOMAL PROTEIN N"/>
    <property type="match status" value="1"/>
</dbReference>
<dbReference type="Gene3D" id="3.40.50.300">
    <property type="entry name" value="P-loop containing nucleotide triphosphate hydrolases"/>
    <property type="match status" value="2"/>
</dbReference>
<dbReference type="Pfam" id="PF17764">
    <property type="entry name" value="PriA_3primeBD"/>
    <property type="match status" value="1"/>
</dbReference>
<evidence type="ECO:0000256" key="10">
    <source>
        <dbReference type="ARBA" id="ARBA00023235"/>
    </source>
</evidence>
<dbReference type="SUPFAM" id="SSF46785">
    <property type="entry name" value="Winged helix' DNA-binding domain"/>
    <property type="match status" value="1"/>
</dbReference>
<evidence type="ECO:0000313" key="16">
    <source>
        <dbReference type="EMBL" id="ABG52083.1"/>
    </source>
</evidence>
<dbReference type="HAMAP" id="MF_00983">
    <property type="entry name" value="PriA"/>
    <property type="match status" value="1"/>
</dbReference>
<keyword evidence="4 12" id="KW-0547">Nucleotide-binding</keyword>
<comment type="cofactor">
    <cofactor evidence="12">
        <name>Zn(2+)</name>
        <dbReference type="ChEBI" id="CHEBI:29105"/>
    </cofactor>
    <text evidence="12">Binds 2 zinc ions per subunit.</text>
</comment>
<dbReference type="eggNOG" id="COG1198">
    <property type="taxonomic scope" value="Bacteria"/>
</dbReference>
<dbReference type="GO" id="GO:0005524">
    <property type="term" value="F:ATP binding"/>
    <property type="evidence" value="ECO:0007669"/>
    <property type="project" value="UniProtKB-UniRule"/>
</dbReference>
<dbReference type="NCBIfam" id="NF004066">
    <property type="entry name" value="PRK05580.1-3"/>
    <property type="match status" value="1"/>
</dbReference>
<dbReference type="Pfam" id="PF00270">
    <property type="entry name" value="DEAD"/>
    <property type="match status" value="1"/>
</dbReference>
<evidence type="ECO:0000256" key="5">
    <source>
        <dbReference type="ARBA" id="ARBA00022801"/>
    </source>
</evidence>
<feature type="region of interest" description="Disordered" evidence="13">
    <location>
        <begin position="1"/>
        <end position="22"/>
    </location>
</feature>
<evidence type="ECO:0000256" key="9">
    <source>
        <dbReference type="ARBA" id="ARBA00023125"/>
    </source>
</evidence>
<dbReference type="CDD" id="cd18804">
    <property type="entry name" value="SF2_C_priA"/>
    <property type="match status" value="1"/>
</dbReference>
<dbReference type="SMART" id="SM00487">
    <property type="entry name" value="DEXDc"/>
    <property type="match status" value="1"/>
</dbReference>
<dbReference type="GO" id="GO:1990077">
    <property type="term" value="C:primosome complex"/>
    <property type="evidence" value="ECO:0007669"/>
    <property type="project" value="UniProtKB-UniRule"/>
</dbReference>
<feature type="binding site" evidence="12">
    <location>
        <position position="664"/>
    </location>
    <ligand>
        <name>Zn(2+)</name>
        <dbReference type="ChEBI" id="CHEBI:29105"/>
        <label>1</label>
    </ligand>
</feature>
<comment type="catalytic activity">
    <reaction evidence="11 12">
        <text>ATP + H2O = ADP + phosphate + H(+)</text>
        <dbReference type="Rhea" id="RHEA:13065"/>
        <dbReference type="ChEBI" id="CHEBI:15377"/>
        <dbReference type="ChEBI" id="CHEBI:15378"/>
        <dbReference type="ChEBI" id="CHEBI:30616"/>
        <dbReference type="ChEBI" id="CHEBI:43474"/>
        <dbReference type="ChEBI" id="CHEBI:456216"/>
        <dbReference type="EC" id="5.6.2.4"/>
    </reaction>
</comment>
<dbReference type="OrthoDB" id="9759544at2"/>
<accession>Q110J1</accession>
<feature type="binding site" evidence="12">
    <location>
        <position position="632"/>
    </location>
    <ligand>
        <name>Zn(2+)</name>
        <dbReference type="ChEBI" id="CHEBI:29105"/>
        <label>2</label>
    </ligand>
</feature>
<name>Q110J1_TRIEI</name>
<dbReference type="InterPro" id="IPR027417">
    <property type="entry name" value="P-loop_NTPase"/>
</dbReference>
<feature type="domain" description="Helicase ATP-binding" evidence="14">
    <location>
        <begin position="360"/>
        <end position="527"/>
    </location>
</feature>
<dbReference type="Pfam" id="PF00271">
    <property type="entry name" value="Helicase_C"/>
    <property type="match status" value="1"/>
</dbReference>
<dbReference type="SMART" id="SM00490">
    <property type="entry name" value="HELICc"/>
    <property type="match status" value="1"/>
</dbReference>
<evidence type="ECO:0000256" key="13">
    <source>
        <dbReference type="SAM" id="MobiDB-lite"/>
    </source>
</evidence>
<feature type="domain" description="Helicase C-terminal" evidence="15">
    <location>
        <begin position="659"/>
        <end position="813"/>
    </location>
</feature>
<keyword evidence="9 12" id="KW-0238">DNA-binding</keyword>
<dbReference type="GO" id="GO:0006302">
    <property type="term" value="P:double-strand break repair"/>
    <property type="evidence" value="ECO:0007669"/>
    <property type="project" value="InterPro"/>
</dbReference>
<dbReference type="HOGENOM" id="CLU_013353_1_1_3"/>
<dbReference type="STRING" id="203124.Tery_2915"/>
<dbReference type="NCBIfam" id="TIGR00595">
    <property type="entry name" value="priA"/>
    <property type="match status" value="1"/>
</dbReference>
<evidence type="ECO:0000256" key="8">
    <source>
        <dbReference type="ARBA" id="ARBA00022840"/>
    </source>
</evidence>
<feature type="binding site" evidence="12">
    <location>
        <position position="651"/>
    </location>
    <ligand>
        <name>Zn(2+)</name>
        <dbReference type="ChEBI" id="CHEBI:29105"/>
        <label>2</label>
    </ligand>
</feature>
<dbReference type="CDD" id="cd17929">
    <property type="entry name" value="DEXHc_priA"/>
    <property type="match status" value="1"/>
</dbReference>
<dbReference type="InterPro" id="IPR036390">
    <property type="entry name" value="WH_DNA-bd_sf"/>
</dbReference>
<dbReference type="AlphaFoldDB" id="Q110J1"/>
<dbReference type="PROSITE" id="PS51194">
    <property type="entry name" value="HELICASE_CTER"/>
    <property type="match status" value="1"/>
</dbReference>
<keyword evidence="3 12" id="KW-0479">Metal-binding</keyword>
<dbReference type="InterPro" id="IPR001650">
    <property type="entry name" value="Helicase_C-like"/>
</dbReference>
<feature type="binding site" evidence="12">
    <location>
        <position position="620"/>
    </location>
    <ligand>
        <name>Zn(2+)</name>
        <dbReference type="ChEBI" id="CHEBI:29105"/>
        <label>1</label>
    </ligand>
</feature>
<protein>
    <recommendedName>
        <fullName evidence="12">Replication restart protein PriA</fullName>
    </recommendedName>
    <alternativeName>
        <fullName evidence="12">ATP-dependent DNA helicase PriA</fullName>
        <ecNumber evidence="12">5.6.2.4</ecNumber>
    </alternativeName>
    <alternativeName>
        <fullName evidence="12">DNA 3'-5' helicase PriA</fullName>
    </alternativeName>
</protein>
<evidence type="ECO:0000256" key="4">
    <source>
        <dbReference type="ARBA" id="ARBA00022741"/>
    </source>
</evidence>
<dbReference type="GO" id="GO:0006270">
    <property type="term" value="P:DNA replication initiation"/>
    <property type="evidence" value="ECO:0007669"/>
    <property type="project" value="TreeGrafter"/>
</dbReference>
<gene>
    <name evidence="12" type="primary">priA</name>
    <name evidence="16" type="ordered locus">Tery_2915</name>
</gene>
<dbReference type="GO" id="GO:0043138">
    <property type="term" value="F:3'-5' DNA helicase activity"/>
    <property type="evidence" value="ECO:0007669"/>
    <property type="project" value="UniProtKB-EC"/>
</dbReference>
<dbReference type="PANTHER" id="PTHR30580:SF0">
    <property type="entry name" value="PRIMOSOMAL PROTEIN N"/>
    <property type="match status" value="1"/>
</dbReference>
<comment type="subunit">
    <text evidence="12">Component of the replication restart primosome.</text>
</comment>
<dbReference type="GO" id="GO:0003677">
    <property type="term" value="F:DNA binding"/>
    <property type="evidence" value="ECO:0007669"/>
    <property type="project" value="UniProtKB-UniRule"/>
</dbReference>
<dbReference type="GO" id="GO:0006310">
    <property type="term" value="P:DNA recombination"/>
    <property type="evidence" value="ECO:0007669"/>
    <property type="project" value="InterPro"/>
</dbReference>
<dbReference type="InterPro" id="IPR041222">
    <property type="entry name" value="PriA_3primeBD"/>
</dbReference>
<dbReference type="InterPro" id="IPR011545">
    <property type="entry name" value="DEAD/DEAH_box_helicase_dom"/>
</dbReference>